<feature type="region of interest" description="Disordered" evidence="1">
    <location>
        <begin position="1"/>
        <end position="62"/>
    </location>
</feature>
<keyword evidence="3" id="KW-1185">Reference proteome</keyword>
<feature type="compositionally biased region" description="Low complexity" evidence="1">
    <location>
        <begin position="111"/>
        <end position="122"/>
    </location>
</feature>
<feature type="compositionally biased region" description="Polar residues" evidence="1">
    <location>
        <begin position="1"/>
        <end position="11"/>
    </location>
</feature>
<feature type="compositionally biased region" description="Low complexity" evidence="1">
    <location>
        <begin position="25"/>
        <end position="36"/>
    </location>
</feature>
<name>A0A8S3YX76_9EUPU</name>
<dbReference type="Proteomes" id="UP000678393">
    <property type="component" value="Unassembled WGS sequence"/>
</dbReference>
<proteinExistence type="predicted"/>
<feature type="region of interest" description="Disordered" evidence="1">
    <location>
        <begin position="100"/>
        <end position="155"/>
    </location>
</feature>
<protein>
    <submittedName>
        <fullName evidence="2">Uncharacterized protein</fullName>
    </submittedName>
</protein>
<reference evidence="2" key="1">
    <citation type="submission" date="2021-04" db="EMBL/GenBank/DDBJ databases">
        <authorList>
            <consortium name="Molecular Ecology Group"/>
        </authorList>
    </citation>
    <scope>NUCLEOTIDE SEQUENCE</scope>
</reference>
<feature type="compositionally biased region" description="Polar residues" evidence="1">
    <location>
        <begin position="49"/>
        <end position="60"/>
    </location>
</feature>
<accession>A0A8S3YX76</accession>
<evidence type="ECO:0000313" key="3">
    <source>
        <dbReference type="Proteomes" id="UP000678393"/>
    </source>
</evidence>
<evidence type="ECO:0000313" key="2">
    <source>
        <dbReference type="EMBL" id="CAG5120838.1"/>
    </source>
</evidence>
<comment type="caution">
    <text evidence="2">The sequence shown here is derived from an EMBL/GenBank/DDBJ whole genome shotgun (WGS) entry which is preliminary data.</text>
</comment>
<organism evidence="2 3">
    <name type="scientific">Candidula unifasciata</name>
    <dbReference type="NCBI Taxonomy" id="100452"/>
    <lineage>
        <taxon>Eukaryota</taxon>
        <taxon>Metazoa</taxon>
        <taxon>Spiralia</taxon>
        <taxon>Lophotrochozoa</taxon>
        <taxon>Mollusca</taxon>
        <taxon>Gastropoda</taxon>
        <taxon>Heterobranchia</taxon>
        <taxon>Euthyneura</taxon>
        <taxon>Panpulmonata</taxon>
        <taxon>Eupulmonata</taxon>
        <taxon>Stylommatophora</taxon>
        <taxon>Helicina</taxon>
        <taxon>Helicoidea</taxon>
        <taxon>Geomitridae</taxon>
        <taxon>Candidula</taxon>
    </lineage>
</organism>
<dbReference type="EMBL" id="CAJHNH020000974">
    <property type="protein sequence ID" value="CAG5120838.1"/>
    <property type="molecule type" value="Genomic_DNA"/>
</dbReference>
<dbReference type="AlphaFoldDB" id="A0A8S3YX76"/>
<feature type="compositionally biased region" description="Polar residues" evidence="1">
    <location>
        <begin position="123"/>
        <end position="132"/>
    </location>
</feature>
<sequence>MAITLGSLNEDSLQDAAGEDKPEEVSSSLLTSVTTQEQDKDLSVFEEQSPLTTEDNQAPQASKLVFERSLSEDLLATGEEHFKASYTDDDDEDHITVTLSNVISPTPPPYASSAGYSGSSSTLLAQEANSRNVLEEEQHNFDSSVLDYSDDGPWG</sequence>
<evidence type="ECO:0000256" key="1">
    <source>
        <dbReference type="SAM" id="MobiDB-lite"/>
    </source>
</evidence>
<gene>
    <name evidence="2" type="ORF">CUNI_LOCUS6396</name>
</gene>